<dbReference type="InterPro" id="IPR011104">
    <property type="entry name" value="Hpr_kin/Pase_C"/>
</dbReference>
<dbReference type="Proteomes" id="UP000501452">
    <property type="component" value="Chromosome"/>
</dbReference>
<proteinExistence type="predicted"/>
<dbReference type="Pfam" id="PF07475">
    <property type="entry name" value="Hpr_kinase_C"/>
    <property type="match status" value="1"/>
</dbReference>
<organism evidence="2 3">
    <name type="scientific">Rubrobacter tropicus</name>
    <dbReference type="NCBI Taxonomy" id="2653851"/>
    <lineage>
        <taxon>Bacteria</taxon>
        <taxon>Bacillati</taxon>
        <taxon>Actinomycetota</taxon>
        <taxon>Rubrobacteria</taxon>
        <taxon>Rubrobacterales</taxon>
        <taxon>Rubrobacteraceae</taxon>
        <taxon>Rubrobacter</taxon>
    </lineage>
</organism>
<evidence type="ECO:0000313" key="2">
    <source>
        <dbReference type="EMBL" id="QIN84383.1"/>
    </source>
</evidence>
<dbReference type="AlphaFoldDB" id="A0A6G8QD54"/>
<keyword evidence="2" id="KW-0808">Transferase</keyword>
<gene>
    <name evidence="2" type="ORF">GBA63_18350</name>
</gene>
<keyword evidence="2" id="KW-0418">Kinase</keyword>
<feature type="domain" description="HPr kinase/phosphorylase C-terminal" evidence="1">
    <location>
        <begin position="65"/>
        <end position="111"/>
    </location>
</feature>
<dbReference type="KEGG" id="rub:GBA63_18350"/>
<dbReference type="Gene3D" id="3.40.50.300">
    <property type="entry name" value="P-loop containing nucleotide triphosphate hydrolases"/>
    <property type="match status" value="1"/>
</dbReference>
<evidence type="ECO:0000259" key="1">
    <source>
        <dbReference type="Pfam" id="PF07475"/>
    </source>
</evidence>
<keyword evidence="3" id="KW-1185">Reference proteome</keyword>
<protein>
    <submittedName>
        <fullName evidence="2">Serine kinase</fullName>
    </submittedName>
</protein>
<dbReference type="RefSeq" id="WP_166178501.1">
    <property type="nucleotide sequence ID" value="NZ_CP045119.1"/>
</dbReference>
<sequence>MEEGYSGTAAREAYLYWAGVGAFLVRDGREIVVDPAPEAGERVYRNFVSGPVLSVLLQQRGFLILHASAVSVCGMAVAFLGPKGWGKSTTAAALHARGHPLVADDVTAVRTDETGPPVVSPGAPQLKLWPEAVASLGEDPDDLPRLHPDFQKRTRPAMAGFVPSSLPLGRVYLLGVLGDGEGGARIDPLGPQQALVESVRHTFGSEALIAVGGSPHFFQCANVVNNVTFGHLRRPRSLAELSEVARLIEEDLERPHSS</sequence>
<accession>A0A6G8QD54</accession>
<dbReference type="SUPFAM" id="SSF53795">
    <property type="entry name" value="PEP carboxykinase-like"/>
    <property type="match status" value="1"/>
</dbReference>
<dbReference type="EMBL" id="CP045119">
    <property type="protein sequence ID" value="QIN84383.1"/>
    <property type="molecule type" value="Genomic_DNA"/>
</dbReference>
<dbReference type="GO" id="GO:0016301">
    <property type="term" value="F:kinase activity"/>
    <property type="evidence" value="ECO:0007669"/>
    <property type="project" value="UniProtKB-KW"/>
</dbReference>
<dbReference type="InterPro" id="IPR027417">
    <property type="entry name" value="P-loop_NTPase"/>
</dbReference>
<reference evidence="2 3" key="1">
    <citation type="submission" date="2019-10" db="EMBL/GenBank/DDBJ databases">
        <title>Rubrobacter sp nov SCSIO 52090 isolated from a deep-sea sediment in the South China Sea.</title>
        <authorList>
            <person name="Chen R.W."/>
        </authorList>
    </citation>
    <scope>NUCLEOTIDE SEQUENCE [LARGE SCALE GENOMIC DNA]</scope>
    <source>
        <strain evidence="2 3">SCSIO 52909</strain>
    </source>
</reference>
<name>A0A6G8QD54_9ACTN</name>
<evidence type="ECO:0000313" key="3">
    <source>
        <dbReference type="Proteomes" id="UP000501452"/>
    </source>
</evidence>